<dbReference type="AlphaFoldDB" id="A0A7X2IQ53"/>
<reference evidence="1 2" key="1">
    <citation type="submission" date="2019-11" db="EMBL/GenBank/DDBJ databases">
        <title>Novel species isolated from a subtropical stream in China.</title>
        <authorList>
            <person name="Lu H."/>
        </authorList>
    </citation>
    <scope>NUCLEOTIDE SEQUENCE [LARGE SCALE GENOMIC DNA]</scope>
    <source>
        <strain evidence="1 2">FT92W</strain>
    </source>
</reference>
<gene>
    <name evidence="1" type="ORF">GJ700_20490</name>
</gene>
<dbReference type="PANTHER" id="PTHR43845">
    <property type="entry name" value="BLR5969 PROTEIN"/>
    <property type="match status" value="1"/>
</dbReference>
<dbReference type="Gene3D" id="3.40.50.12780">
    <property type="entry name" value="N-terminal domain of ligase-like"/>
    <property type="match status" value="1"/>
</dbReference>
<evidence type="ECO:0000313" key="1">
    <source>
        <dbReference type="EMBL" id="MRV74091.1"/>
    </source>
</evidence>
<dbReference type="PANTHER" id="PTHR43845:SF1">
    <property type="entry name" value="BLR5969 PROTEIN"/>
    <property type="match status" value="1"/>
</dbReference>
<evidence type="ECO:0000313" key="2">
    <source>
        <dbReference type="Proteomes" id="UP000446768"/>
    </source>
</evidence>
<sequence length="429" mass="47679">MQTYSRLKASISAAYQRRYYARRWERDLPEVLAMVDRGQFDRLPIIRKKDLSANWDDLVEYGDFVDVVSSSGTTGRPVELPVHRQQEQVWVDCVARVLSELGAGPGGKLLQLLSNNDMFSLGPLVWLASKKIGVGPFRCSAQRLQRIADVMNYHRPQFVVGNPMVMLNIADELGADFPPLERRPKYAYFAACAAFDAENALTPMAQRAKDVWGFEEVLNEYGCSELGSIGHECRAHNGFHINDDAVHVELVDPLTGRPSAPGKSGEVVVTALSLPRGFIAVRYGTGDIAAWLDTAPCACGRRSPRLGTIIGRIDHQLKVLGQTVYPDLIFNVVDQLTEIVDSVLVKYRDALQAEQVELWFCSSGRAEQAASTATALLQRHLAVSPPLRSVPLDIIRRVKQDRMARSNGVKLPRYVDLDNVRTYLDGVTS</sequence>
<dbReference type="InterPro" id="IPR042099">
    <property type="entry name" value="ANL_N_sf"/>
</dbReference>
<protein>
    <submittedName>
        <fullName evidence="1">AMP-binding protein</fullName>
    </submittedName>
</protein>
<name>A0A7X2IQ53_9BURK</name>
<proteinExistence type="predicted"/>
<dbReference type="EMBL" id="WKJJ01000013">
    <property type="protein sequence ID" value="MRV74091.1"/>
    <property type="molecule type" value="Genomic_DNA"/>
</dbReference>
<dbReference type="Proteomes" id="UP000446768">
    <property type="component" value="Unassembled WGS sequence"/>
</dbReference>
<accession>A0A7X2IQ53</accession>
<dbReference type="SUPFAM" id="SSF56801">
    <property type="entry name" value="Acetyl-CoA synthetase-like"/>
    <property type="match status" value="1"/>
</dbReference>
<comment type="caution">
    <text evidence="1">The sequence shown here is derived from an EMBL/GenBank/DDBJ whole genome shotgun (WGS) entry which is preliminary data.</text>
</comment>
<keyword evidence="2" id="KW-1185">Reference proteome</keyword>
<organism evidence="1 2">
    <name type="scientific">Pseudoduganella rivuli</name>
    <dbReference type="NCBI Taxonomy" id="2666085"/>
    <lineage>
        <taxon>Bacteria</taxon>
        <taxon>Pseudomonadati</taxon>
        <taxon>Pseudomonadota</taxon>
        <taxon>Betaproteobacteria</taxon>
        <taxon>Burkholderiales</taxon>
        <taxon>Oxalobacteraceae</taxon>
        <taxon>Telluria group</taxon>
        <taxon>Pseudoduganella</taxon>
    </lineage>
</organism>